<feature type="non-terminal residue" evidence="2">
    <location>
        <position position="132"/>
    </location>
</feature>
<dbReference type="EMBL" id="CAJOBD010018012">
    <property type="protein sequence ID" value="CAF4226340.1"/>
    <property type="molecule type" value="Genomic_DNA"/>
</dbReference>
<name>A0A820D4I7_9BILA</name>
<accession>A0A820D4I7</accession>
<dbReference type="Proteomes" id="UP000663836">
    <property type="component" value="Unassembled WGS sequence"/>
</dbReference>
<sequence length="132" mass="15120">MGNQKSTTSSGRELASITTTGNTTAVPPRVRRIVQNFLLIWLDANIDESKKDFKYSLAQLRRIVTSIRTYTDAEECMQFMKEIKEEKIFLIISGSLGQHIVPKIDGWTQLDSIYVYCSNQSIHEQWAKTMSK</sequence>
<dbReference type="AlphaFoldDB" id="A0A820D4I7"/>
<evidence type="ECO:0000313" key="3">
    <source>
        <dbReference type="Proteomes" id="UP000663836"/>
    </source>
</evidence>
<proteinExistence type="predicted"/>
<comment type="caution">
    <text evidence="2">The sequence shown here is derived from an EMBL/GenBank/DDBJ whole genome shotgun (WGS) entry which is preliminary data.</text>
</comment>
<evidence type="ECO:0000256" key="1">
    <source>
        <dbReference type="SAM" id="MobiDB-lite"/>
    </source>
</evidence>
<organism evidence="2 3">
    <name type="scientific">Rotaria sordida</name>
    <dbReference type="NCBI Taxonomy" id="392033"/>
    <lineage>
        <taxon>Eukaryota</taxon>
        <taxon>Metazoa</taxon>
        <taxon>Spiralia</taxon>
        <taxon>Gnathifera</taxon>
        <taxon>Rotifera</taxon>
        <taxon>Eurotatoria</taxon>
        <taxon>Bdelloidea</taxon>
        <taxon>Philodinida</taxon>
        <taxon>Philodinidae</taxon>
        <taxon>Rotaria</taxon>
    </lineage>
</organism>
<evidence type="ECO:0000313" key="2">
    <source>
        <dbReference type="EMBL" id="CAF4226340.1"/>
    </source>
</evidence>
<reference evidence="2" key="1">
    <citation type="submission" date="2021-02" db="EMBL/GenBank/DDBJ databases">
        <authorList>
            <person name="Nowell W R."/>
        </authorList>
    </citation>
    <scope>NUCLEOTIDE SEQUENCE</scope>
</reference>
<feature type="region of interest" description="Disordered" evidence="1">
    <location>
        <begin position="1"/>
        <end position="23"/>
    </location>
</feature>
<protein>
    <submittedName>
        <fullName evidence="2">Uncharacterized protein</fullName>
    </submittedName>
</protein>
<gene>
    <name evidence="2" type="ORF">JBS370_LOCUS37673</name>
</gene>